<evidence type="ECO:0000313" key="4">
    <source>
        <dbReference type="EMBL" id="KAK2576154.1"/>
    </source>
</evidence>
<evidence type="ECO:0000256" key="3">
    <source>
        <dbReference type="SAM" id="SignalP"/>
    </source>
</evidence>
<proteinExistence type="predicted"/>
<keyword evidence="3" id="KW-0732">Signal</keyword>
<feature type="chain" id="PRO_5041978303" evidence="3">
    <location>
        <begin position="19"/>
        <end position="365"/>
    </location>
</feature>
<dbReference type="AlphaFoldDB" id="A0AAD9VIS3"/>
<organism evidence="4 5">
    <name type="scientific">Odynerus spinipes</name>
    <dbReference type="NCBI Taxonomy" id="1348599"/>
    <lineage>
        <taxon>Eukaryota</taxon>
        <taxon>Metazoa</taxon>
        <taxon>Ecdysozoa</taxon>
        <taxon>Arthropoda</taxon>
        <taxon>Hexapoda</taxon>
        <taxon>Insecta</taxon>
        <taxon>Pterygota</taxon>
        <taxon>Neoptera</taxon>
        <taxon>Endopterygota</taxon>
        <taxon>Hymenoptera</taxon>
        <taxon>Apocrita</taxon>
        <taxon>Aculeata</taxon>
        <taxon>Vespoidea</taxon>
        <taxon>Vespidae</taxon>
        <taxon>Eumeninae</taxon>
        <taxon>Odynerus</taxon>
    </lineage>
</organism>
<keyword evidence="2" id="KW-1133">Transmembrane helix</keyword>
<keyword evidence="2" id="KW-0472">Membrane</keyword>
<protein>
    <submittedName>
        <fullName evidence="4">Uncharacterized protein</fullName>
    </submittedName>
</protein>
<comment type="caution">
    <text evidence="4">The sequence shown here is derived from an EMBL/GenBank/DDBJ whole genome shotgun (WGS) entry which is preliminary data.</text>
</comment>
<evidence type="ECO:0000256" key="1">
    <source>
        <dbReference type="SAM" id="MobiDB-lite"/>
    </source>
</evidence>
<feature type="transmembrane region" description="Helical" evidence="2">
    <location>
        <begin position="34"/>
        <end position="58"/>
    </location>
</feature>
<keyword evidence="2" id="KW-0812">Transmembrane</keyword>
<reference evidence="4" key="1">
    <citation type="submission" date="2021-08" db="EMBL/GenBank/DDBJ databases">
        <authorList>
            <person name="Misof B."/>
            <person name="Oliver O."/>
            <person name="Podsiadlowski L."/>
            <person name="Donath A."/>
            <person name="Peters R."/>
            <person name="Mayer C."/>
            <person name="Rust J."/>
            <person name="Gunkel S."/>
            <person name="Lesny P."/>
            <person name="Martin S."/>
            <person name="Oeyen J.P."/>
            <person name="Petersen M."/>
            <person name="Panagiotis P."/>
            <person name="Wilbrandt J."/>
            <person name="Tanja T."/>
        </authorList>
    </citation>
    <scope>NUCLEOTIDE SEQUENCE</scope>
    <source>
        <strain evidence="4">GBR_01_08_01A</strain>
        <tissue evidence="4">Thorax + abdomen</tissue>
    </source>
</reference>
<name>A0AAD9VIS3_9HYME</name>
<evidence type="ECO:0000313" key="5">
    <source>
        <dbReference type="Proteomes" id="UP001258017"/>
    </source>
</evidence>
<feature type="region of interest" description="Disordered" evidence="1">
    <location>
        <begin position="102"/>
        <end position="124"/>
    </location>
</feature>
<evidence type="ECO:0000256" key="2">
    <source>
        <dbReference type="SAM" id="Phobius"/>
    </source>
</evidence>
<gene>
    <name evidence="4" type="ORF">KPH14_007482</name>
</gene>
<keyword evidence="5" id="KW-1185">Reference proteome</keyword>
<dbReference type="EMBL" id="JAIFRP010004408">
    <property type="protein sequence ID" value="KAK2576154.1"/>
    <property type="molecule type" value="Genomic_DNA"/>
</dbReference>
<feature type="signal peptide" evidence="3">
    <location>
        <begin position="1"/>
        <end position="18"/>
    </location>
</feature>
<sequence>MKFLVFVFGVVAVECADAKLWRGDDRSNETFRIFLWIIYLKRLSLIAFMLLSVLLYYVPESRTHARKACFILIDSIAEGLKLVLRATEGDYENATKVKCQDKRYQEGRRTSSRHRGQEGKYHHRRDRRRYLESYLEFAPVVRNRYRTCAVVTLNDAYPVRLKKQYDSVIGKADRREGIFYSKEEGVAGFEDDCAAIDSGISTNFYDSPSNRLDRKIADVVTYRREIVGDNEVFVNTNEGRSSMRQMQGDTIPEIPCNETSYTSVEAEADDENSQCENETMEMTFSNDREVETEKHMDNAKIDDVPAMTNLTGSSFFRAVKWIFGGCPGTCRHLSKLEEKQEENEIVGKEEMREKIAAVIDEWLCA</sequence>
<dbReference type="Proteomes" id="UP001258017">
    <property type="component" value="Unassembled WGS sequence"/>
</dbReference>
<accession>A0AAD9VIS3</accession>
<reference evidence="4" key="2">
    <citation type="journal article" date="2023" name="Commun. Biol.">
        <title>Intrasexual cuticular hydrocarbon dimorphism in a wasp sheds light on hydrocarbon biosynthesis genes in Hymenoptera.</title>
        <authorList>
            <person name="Moris V.C."/>
            <person name="Podsiadlowski L."/>
            <person name="Martin S."/>
            <person name="Oeyen J.P."/>
            <person name="Donath A."/>
            <person name="Petersen M."/>
            <person name="Wilbrandt J."/>
            <person name="Misof B."/>
            <person name="Liedtke D."/>
            <person name="Thamm M."/>
            <person name="Scheiner R."/>
            <person name="Schmitt T."/>
            <person name="Niehuis O."/>
        </authorList>
    </citation>
    <scope>NUCLEOTIDE SEQUENCE</scope>
    <source>
        <strain evidence="4">GBR_01_08_01A</strain>
    </source>
</reference>
<feature type="compositionally biased region" description="Basic and acidic residues" evidence="1">
    <location>
        <begin position="102"/>
        <end position="120"/>
    </location>
</feature>